<evidence type="ECO:0000259" key="7">
    <source>
        <dbReference type="PROSITE" id="PS50103"/>
    </source>
</evidence>
<dbReference type="EMBL" id="JAAAXW010000158">
    <property type="protein sequence ID" value="KAF9541719.1"/>
    <property type="molecule type" value="Genomic_DNA"/>
</dbReference>
<dbReference type="InterPro" id="IPR041367">
    <property type="entry name" value="Znf-CCCH_4"/>
</dbReference>
<feature type="compositionally biased region" description="Polar residues" evidence="6">
    <location>
        <begin position="241"/>
        <end position="256"/>
    </location>
</feature>
<dbReference type="InterPro" id="IPR000571">
    <property type="entry name" value="Znf_CCCH"/>
</dbReference>
<dbReference type="GO" id="GO:0008270">
    <property type="term" value="F:zinc ion binding"/>
    <property type="evidence" value="ECO:0007669"/>
    <property type="project" value="UniProtKB-KW"/>
</dbReference>
<comment type="caution">
    <text evidence="8">The sequence shown here is derived from an EMBL/GenBank/DDBJ whole genome shotgun (WGS) entry which is preliminary data.</text>
</comment>
<feature type="region of interest" description="Disordered" evidence="6">
    <location>
        <begin position="398"/>
        <end position="431"/>
    </location>
</feature>
<evidence type="ECO:0000256" key="6">
    <source>
        <dbReference type="SAM" id="MobiDB-lite"/>
    </source>
</evidence>
<evidence type="ECO:0000313" key="8">
    <source>
        <dbReference type="EMBL" id="KAF9541719.1"/>
    </source>
</evidence>
<keyword evidence="3 5" id="KW-0863">Zinc-finger</keyword>
<dbReference type="SMART" id="SM00356">
    <property type="entry name" value="ZnF_C3H1"/>
    <property type="match status" value="2"/>
</dbReference>
<protein>
    <recommendedName>
        <fullName evidence="7">C3H1-type domain-containing protein</fullName>
    </recommendedName>
</protein>
<dbReference type="PANTHER" id="PTHR11224:SF10">
    <property type="entry name" value="IP09428P-RELATED"/>
    <property type="match status" value="1"/>
</dbReference>
<accession>A0A9P6F441</accession>
<organism evidence="8 9">
    <name type="scientific">Mortierella hygrophila</name>
    <dbReference type="NCBI Taxonomy" id="979708"/>
    <lineage>
        <taxon>Eukaryota</taxon>
        <taxon>Fungi</taxon>
        <taxon>Fungi incertae sedis</taxon>
        <taxon>Mucoromycota</taxon>
        <taxon>Mortierellomycotina</taxon>
        <taxon>Mortierellomycetes</taxon>
        <taxon>Mortierellales</taxon>
        <taxon>Mortierellaceae</taxon>
        <taxon>Mortierella</taxon>
    </lineage>
</organism>
<dbReference type="InterPro" id="IPR045072">
    <property type="entry name" value="MKRN-like"/>
</dbReference>
<keyword evidence="9" id="KW-1185">Reference proteome</keyword>
<feature type="domain" description="C3H1-type" evidence="7">
    <location>
        <begin position="62"/>
        <end position="89"/>
    </location>
</feature>
<feature type="zinc finger region" description="C3H1-type" evidence="5">
    <location>
        <begin position="91"/>
        <end position="118"/>
    </location>
</feature>
<dbReference type="Pfam" id="PF18044">
    <property type="entry name" value="zf-CCCH_4"/>
    <property type="match status" value="1"/>
</dbReference>
<dbReference type="Proteomes" id="UP000723463">
    <property type="component" value="Unassembled WGS sequence"/>
</dbReference>
<feature type="domain" description="C3H1-type" evidence="7">
    <location>
        <begin position="91"/>
        <end position="118"/>
    </location>
</feature>
<evidence type="ECO:0000256" key="4">
    <source>
        <dbReference type="ARBA" id="ARBA00022833"/>
    </source>
</evidence>
<evidence type="ECO:0000256" key="1">
    <source>
        <dbReference type="ARBA" id="ARBA00022723"/>
    </source>
</evidence>
<name>A0A9P6F441_9FUNG</name>
<sequence>MFHIASPPLTPSGVMARSPSSYNTFGMNNSVKRPPLWPMDRPIVLPFPRQTPTPLQSSKAANLQHIPCKFFKSGACTAGKNCLFSHSRDPPSENFVCKYFLKGNCKFGAKCSLSHSFLAMDRKTSALMPGAGVGGSLGRTRLERRASSGAILNNNLWQQQPTTTTEPLSPPYGSSLPQQTLQLNNNNVEFAMGRSPSQPGFMRPTLTRTTSENMRNTLYMSQDSTTGIPHSPFSPDDDITSPDSNGERNNINNNTPFSPLGALESRMRQHLAAPLPIRQRSLPDIFRLAPLSHEGSALPTSPFYQPGNKGLFLSVSCENDTNPPSSSPLRLHSIPEIHGIYNNGGNNTQMNNGPLMQRRASAIEFTDLHEDEFSDLDDDEDTGDQGILPSSLNDLLTTRERQRRQSRQDDIEPRLSNNIFPSPASGSLRDEKDDDEVRFAFSNHSLSTSGSNTQFPQAVYGDHQQQYHHQQYHNQQHGGLEMLHSPHAMLIPSSSSSLSSRQMPTHPFDDFSSYEEYDDHHQHQQLHHLPGHIVPVPVTSAQTSSQGATKGLHYKERSGTPDPFCPFPQEAEEVQFRMDDDEAVAGVDALTADRDSFLEADFQQRQQAARAGLLRSNSIITAEKLNETGHQQKQQGTMTPVSLLSREEDGGDGGVMGSIDFSALSISGGGLMISSGLEEEDVGSLSYAGIARSQK</sequence>
<dbReference type="AlphaFoldDB" id="A0A9P6F441"/>
<keyword evidence="4 5" id="KW-0862">Zinc</keyword>
<dbReference type="GO" id="GO:0061630">
    <property type="term" value="F:ubiquitin protein ligase activity"/>
    <property type="evidence" value="ECO:0007669"/>
    <property type="project" value="InterPro"/>
</dbReference>
<dbReference type="SUPFAM" id="SSF90229">
    <property type="entry name" value="CCCH zinc finger"/>
    <property type="match status" value="2"/>
</dbReference>
<keyword evidence="1 5" id="KW-0479">Metal-binding</keyword>
<dbReference type="GO" id="GO:0000209">
    <property type="term" value="P:protein polyubiquitination"/>
    <property type="evidence" value="ECO:0007669"/>
    <property type="project" value="InterPro"/>
</dbReference>
<gene>
    <name evidence="8" type="ORF">EC957_002738</name>
</gene>
<feature type="zinc finger region" description="C3H1-type" evidence="5">
    <location>
        <begin position="62"/>
        <end position="89"/>
    </location>
</feature>
<dbReference type="InterPro" id="IPR036855">
    <property type="entry name" value="Znf_CCCH_sf"/>
</dbReference>
<proteinExistence type="predicted"/>
<dbReference type="PROSITE" id="PS50103">
    <property type="entry name" value="ZF_C3H1"/>
    <property type="match status" value="2"/>
</dbReference>
<feature type="compositionally biased region" description="Polar residues" evidence="6">
    <location>
        <begin position="153"/>
        <end position="167"/>
    </location>
</feature>
<dbReference type="Gene3D" id="4.10.1000.10">
    <property type="entry name" value="Zinc finger, CCCH-type"/>
    <property type="match status" value="1"/>
</dbReference>
<evidence type="ECO:0000256" key="3">
    <source>
        <dbReference type="ARBA" id="ARBA00022771"/>
    </source>
</evidence>
<evidence type="ECO:0000256" key="5">
    <source>
        <dbReference type="PROSITE-ProRule" id="PRU00723"/>
    </source>
</evidence>
<evidence type="ECO:0000256" key="2">
    <source>
        <dbReference type="ARBA" id="ARBA00022737"/>
    </source>
</evidence>
<dbReference type="PANTHER" id="PTHR11224">
    <property type="entry name" value="MAKORIN-RELATED"/>
    <property type="match status" value="1"/>
</dbReference>
<reference evidence="8" key="1">
    <citation type="journal article" date="2020" name="Fungal Divers.">
        <title>Resolving the Mortierellaceae phylogeny through synthesis of multi-gene phylogenetics and phylogenomics.</title>
        <authorList>
            <person name="Vandepol N."/>
            <person name="Liber J."/>
            <person name="Desiro A."/>
            <person name="Na H."/>
            <person name="Kennedy M."/>
            <person name="Barry K."/>
            <person name="Grigoriev I.V."/>
            <person name="Miller A.N."/>
            <person name="O'Donnell K."/>
            <person name="Stajich J.E."/>
            <person name="Bonito G."/>
        </authorList>
    </citation>
    <scope>NUCLEOTIDE SEQUENCE</scope>
    <source>
        <strain evidence="8">NRRL 2591</strain>
    </source>
</reference>
<keyword evidence="2" id="KW-0677">Repeat</keyword>
<feature type="region of interest" description="Disordered" evidence="6">
    <location>
        <begin position="153"/>
        <end position="176"/>
    </location>
</feature>
<evidence type="ECO:0000313" key="9">
    <source>
        <dbReference type="Proteomes" id="UP000723463"/>
    </source>
</evidence>
<feature type="region of interest" description="Disordered" evidence="6">
    <location>
        <begin position="222"/>
        <end position="256"/>
    </location>
</feature>